<comment type="catalytic activity">
    <reaction evidence="2">
        <text>glycyl-tRNA(Ala) + H2O = tRNA(Ala) + glycine + H(+)</text>
        <dbReference type="Rhea" id="RHEA:53744"/>
        <dbReference type="Rhea" id="RHEA-COMP:9657"/>
        <dbReference type="Rhea" id="RHEA-COMP:13640"/>
        <dbReference type="ChEBI" id="CHEBI:15377"/>
        <dbReference type="ChEBI" id="CHEBI:15378"/>
        <dbReference type="ChEBI" id="CHEBI:57305"/>
        <dbReference type="ChEBI" id="CHEBI:78442"/>
        <dbReference type="ChEBI" id="CHEBI:78522"/>
    </reaction>
</comment>
<dbReference type="PANTHER" id="PTHR10472:SF5">
    <property type="entry name" value="D-AMINOACYL-TRNA DEACYLASE 1"/>
    <property type="match status" value="1"/>
</dbReference>
<comment type="subunit">
    <text evidence="2">Homodimer.</text>
</comment>
<dbReference type="EC" id="3.1.1.96" evidence="2"/>
<feature type="short sequence motif" description="Gly-cisPro motif, important for rejection of L-amino acids" evidence="2">
    <location>
        <begin position="148"/>
        <end position="149"/>
    </location>
</feature>
<dbReference type="GO" id="GO:0106026">
    <property type="term" value="F:Gly-tRNA(Ala) deacylase activity"/>
    <property type="evidence" value="ECO:0007669"/>
    <property type="project" value="UniProtKB-UniRule"/>
</dbReference>
<keyword evidence="2" id="KW-0820">tRNA-binding</keyword>
<protein>
    <recommendedName>
        <fullName evidence="2">D-aminoacyl-tRNA deacylase</fullName>
        <shortName evidence="2">DTD</shortName>
        <ecNumber evidence="2">3.1.1.96</ecNumber>
    </recommendedName>
    <alternativeName>
        <fullName evidence="2">Gly-tRNA(Ala) deacylase</fullName>
        <ecNumber evidence="2">3.1.1.-</ecNumber>
    </alternativeName>
</protein>
<dbReference type="EC" id="3.1.1.-" evidence="2"/>
<comment type="catalytic activity">
    <reaction evidence="2">
        <text>a D-aminoacyl-tRNA + H2O = a tRNA + a D-alpha-amino acid + H(+)</text>
        <dbReference type="Rhea" id="RHEA:13953"/>
        <dbReference type="Rhea" id="RHEA-COMP:10123"/>
        <dbReference type="Rhea" id="RHEA-COMP:10124"/>
        <dbReference type="ChEBI" id="CHEBI:15377"/>
        <dbReference type="ChEBI" id="CHEBI:15378"/>
        <dbReference type="ChEBI" id="CHEBI:59871"/>
        <dbReference type="ChEBI" id="CHEBI:78442"/>
        <dbReference type="ChEBI" id="CHEBI:79333"/>
        <dbReference type="EC" id="3.1.1.96"/>
    </reaction>
</comment>
<dbReference type="EMBL" id="VBAK01000113">
    <property type="protein sequence ID" value="TMI90377.1"/>
    <property type="molecule type" value="Genomic_DNA"/>
</dbReference>
<evidence type="ECO:0000256" key="1">
    <source>
        <dbReference type="ARBA" id="ARBA00009673"/>
    </source>
</evidence>
<comment type="subcellular location">
    <subcellularLocation>
        <location evidence="2">Cytoplasm</location>
    </subcellularLocation>
</comment>
<evidence type="ECO:0000313" key="4">
    <source>
        <dbReference type="Proteomes" id="UP000318509"/>
    </source>
</evidence>
<dbReference type="NCBIfam" id="TIGR00256">
    <property type="entry name" value="D-aminoacyl-tRNA deacylase"/>
    <property type="match status" value="1"/>
</dbReference>
<dbReference type="InterPro" id="IPR003732">
    <property type="entry name" value="Daa-tRNA_deacyls_DTD"/>
</dbReference>
<dbReference type="FunFam" id="3.50.80.10:FF:000001">
    <property type="entry name" value="D-aminoacyl-tRNA deacylase"/>
    <property type="match status" value="1"/>
</dbReference>
<comment type="similarity">
    <text evidence="1 2">Belongs to the DTD family.</text>
</comment>
<dbReference type="Proteomes" id="UP000318509">
    <property type="component" value="Unassembled WGS sequence"/>
</dbReference>
<dbReference type="GO" id="GO:0000049">
    <property type="term" value="F:tRNA binding"/>
    <property type="evidence" value="ECO:0007669"/>
    <property type="project" value="UniProtKB-UniRule"/>
</dbReference>
<accession>A0A537K3M9</accession>
<dbReference type="SUPFAM" id="SSF69500">
    <property type="entry name" value="DTD-like"/>
    <property type="match status" value="1"/>
</dbReference>
<evidence type="ECO:0000256" key="2">
    <source>
        <dbReference type="HAMAP-Rule" id="MF_00518"/>
    </source>
</evidence>
<dbReference type="PANTHER" id="PTHR10472">
    <property type="entry name" value="D-TYROSYL-TRNA TYR DEACYLASE"/>
    <property type="match status" value="1"/>
</dbReference>
<keyword evidence="2" id="KW-0963">Cytoplasm</keyword>
<keyword evidence="2" id="KW-0694">RNA-binding</keyword>
<dbReference type="GO" id="GO:0005737">
    <property type="term" value="C:cytoplasm"/>
    <property type="evidence" value="ECO:0007669"/>
    <property type="project" value="UniProtKB-SubCell"/>
</dbReference>
<dbReference type="Gene3D" id="3.50.80.10">
    <property type="entry name" value="D-tyrosyl-tRNA(Tyr) deacylase"/>
    <property type="match status" value="1"/>
</dbReference>
<comment type="domain">
    <text evidence="2">A Gly-cisPro motif from one monomer fits into the active site of the other monomer to allow specific chiral rejection of L-amino acids.</text>
</comment>
<proteinExistence type="inferred from homology"/>
<reference evidence="3 4" key="1">
    <citation type="journal article" date="2019" name="Nat. Microbiol.">
        <title>Mediterranean grassland soil C-N compound turnover is dependent on rainfall and depth, and is mediated by genomically divergent microorganisms.</title>
        <authorList>
            <person name="Diamond S."/>
            <person name="Andeer P.F."/>
            <person name="Li Z."/>
            <person name="Crits-Christoph A."/>
            <person name="Burstein D."/>
            <person name="Anantharaman K."/>
            <person name="Lane K.R."/>
            <person name="Thomas B.C."/>
            <person name="Pan C."/>
            <person name="Northen T.R."/>
            <person name="Banfield J.F."/>
        </authorList>
    </citation>
    <scope>NUCLEOTIDE SEQUENCE [LARGE SCALE GENOMIC DNA]</scope>
    <source>
        <strain evidence="3">NP_3</strain>
    </source>
</reference>
<dbReference type="InterPro" id="IPR023509">
    <property type="entry name" value="DTD-like_sf"/>
</dbReference>
<sequence length="159" mass="17117">MRALVQRVRRAEVRVLARPSGSGPDDPGEVAGQIGRGMVVLLGVGLADGSEDARALAGRLAHLRIFGDETGRLNRSLLDTGGEVLSVSQFTLYADTSGGRRPSFVRAAPPEQAEPLYLEFNHSLEALGVRVVPGRFRAHMVVEIHNDGPVTLLLDSQER</sequence>
<organism evidence="3 4">
    <name type="scientific">Candidatus Segetimicrobium genomatis</name>
    <dbReference type="NCBI Taxonomy" id="2569760"/>
    <lineage>
        <taxon>Bacteria</taxon>
        <taxon>Bacillati</taxon>
        <taxon>Candidatus Sysuimicrobiota</taxon>
        <taxon>Candidatus Sysuimicrobiia</taxon>
        <taxon>Candidatus Sysuimicrobiales</taxon>
        <taxon>Candidatus Segetimicrobiaceae</taxon>
        <taxon>Candidatus Segetimicrobium</taxon>
    </lineage>
</organism>
<dbReference type="GO" id="GO:0019478">
    <property type="term" value="P:D-amino acid catabolic process"/>
    <property type="evidence" value="ECO:0007669"/>
    <property type="project" value="UniProtKB-UniRule"/>
</dbReference>
<dbReference type="AlphaFoldDB" id="A0A537K3M9"/>
<gene>
    <name evidence="2" type="primary">dtd</name>
    <name evidence="3" type="ORF">E6H00_07045</name>
</gene>
<keyword evidence="2 3" id="KW-0378">Hydrolase</keyword>
<dbReference type="GO" id="GO:0043908">
    <property type="term" value="F:Ser(Gly)-tRNA(Ala) hydrolase activity"/>
    <property type="evidence" value="ECO:0007669"/>
    <property type="project" value="UniProtKB-UniRule"/>
</dbReference>
<dbReference type="Pfam" id="PF02580">
    <property type="entry name" value="Tyr_Deacylase"/>
    <property type="match status" value="1"/>
</dbReference>
<name>A0A537K3M9_9BACT</name>
<evidence type="ECO:0000313" key="3">
    <source>
        <dbReference type="EMBL" id="TMI90377.1"/>
    </source>
</evidence>
<comment type="function">
    <text evidence="2">An aminoacyl-tRNA editing enzyme that deacylates mischarged D-aminoacyl-tRNAs. Also deacylates mischarged glycyl-tRNA(Ala), protecting cells against glycine mischarging by AlaRS. Acts via tRNA-based rather than protein-based catalysis; rejects L-amino acids rather than detecting D-amino acids in the active site. By recycling D-aminoacyl-tRNA to D-amino acids and free tRNA molecules, this enzyme counteracts the toxicity associated with the formation of D-aminoacyl-tRNA entities in vivo and helps enforce protein L-homochirality.</text>
</comment>
<dbReference type="GO" id="GO:0051500">
    <property type="term" value="F:D-tyrosyl-tRNA(Tyr) deacylase activity"/>
    <property type="evidence" value="ECO:0007669"/>
    <property type="project" value="TreeGrafter"/>
</dbReference>
<dbReference type="HAMAP" id="MF_00518">
    <property type="entry name" value="Deacylase_Dtd"/>
    <property type="match status" value="1"/>
</dbReference>
<comment type="caution">
    <text evidence="3">The sequence shown here is derived from an EMBL/GenBank/DDBJ whole genome shotgun (WGS) entry which is preliminary data.</text>
</comment>